<evidence type="ECO:0000313" key="2">
    <source>
        <dbReference type="EMBL" id="KAF9137410.1"/>
    </source>
</evidence>
<feature type="non-terminal residue" evidence="2">
    <location>
        <position position="196"/>
    </location>
</feature>
<gene>
    <name evidence="2" type="ORF">BG015_002733</name>
</gene>
<sequence length="196" mass="22701">PISTPPSTTQKDEPDTPPSIQNMETGRRHKDHVLRYKAQIFMAQPVGEEDKVVVRYMWKHNHDDDRAQSPLARNKREMGYQKDKDVVKSVKLWFKEIENKGGKTMFVEDATVTGFAYGWFTKFQLKVISENTNIHCMDSTHKTAKDAAPIEERSKIHNSVYLFTLLVKDKDVQQGIPVAFMACKSESRYPIIRWLD</sequence>
<dbReference type="Proteomes" id="UP000748756">
    <property type="component" value="Unassembled WGS sequence"/>
</dbReference>
<name>A0A9P5RN66_9FUNG</name>
<dbReference type="EMBL" id="JAAAUQ010001563">
    <property type="protein sequence ID" value="KAF9137410.1"/>
    <property type="molecule type" value="Genomic_DNA"/>
</dbReference>
<feature type="region of interest" description="Disordered" evidence="1">
    <location>
        <begin position="1"/>
        <end position="27"/>
    </location>
</feature>
<keyword evidence="3" id="KW-1185">Reference proteome</keyword>
<proteinExistence type="predicted"/>
<organism evidence="2 3">
    <name type="scientific">Linnemannia schmuckeri</name>
    <dbReference type="NCBI Taxonomy" id="64567"/>
    <lineage>
        <taxon>Eukaryota</taxon>
        <taxon>Fungi</taxon>
        <taxon>Fungi incertae sedis</taxon>
        <taxon>Mucoromycota</taxon>
        <taxon>Mortierellomycotina</taxon>
        <taxon>Mortierellomycetes</taxon>
        <taxon>Mortierellales</taxon>
        <taxon>Mortierellaceae</taxon>
        <taxon>Linnemannia</taxon>
    </lineage>
</organism>
<dbReference type="OrthoDB" id="2444301at2759"/>
<dbReference type="AlphaFoldDB" id="A0A9P5RN66"/>
<comment type="caution">
    <text evidence="2">The sequence shown here is derived from an EMBL/GenBank/DDBJ whole genome shotgun (WGS) entry which is preliminary data.</text>
</comment>
<accession>A0A9P5RN66</accession>
<protein>
    <submittedName>
        <fullName evidence="2">Uncharacterized protein</fullName>
    </submittedName>
</protein>
<evidence type="ECO:0000313" key="3">
    <source>
        <dbReference type="Proteomes" id="UP000748756"/>
    </source>
</evidence>
<reference evidence="2" key="1">
    <citation type="journal article" date="2020" name="Fungal Divers.">
        <title>Resolving the Mortierellaceae phylogeny through synthesis of multi-gene phylogenetics and phylogenomics.</title>
        <authorList>
            <person name="Vandepol N."/>
            <person name="Liber J."/>
            <person name="Desiro A."/>
            <person name="Na H."/>
            <person name="Kennedy M."/>
            <person name="Barry K."/>
            <person name="Grigoriev I.V."/>
            <person name="Miller A.N."/>
            <person name="O'Donnell K."/>
            <person name="Stajich J.E."/>
            <person name="Bonito G."/>
        </authorList>
    </citation>
    <scope>NUCLEOTIDE SEQUENCE</scope>
    <source>
        <strain evidence="2">NRRL 6426</strain>
    </source>
</reference>
<evidence type="ECO:0000256" key="1">
    <source>
        <dbReference type="SAM" id="MobiDB-lite"/>
    </source>
</evidence>